<dbReference type="InterPro" id="IPR006860">
    <property type="entry name" value="FecR"/>
</dbReference>
<dbReference type="Proteomes" id="UP001202281">
    <property type="component" value="Unassembled WGS sequence"/>
</dbReference>
<protein>
    <submittedName>
        <fullName evidence="2">FecR domain-containing protein</fullName>
    </submittedName>
</protein>
<dbReference type="PANTHER" id="PTHR30273:SF2">
    <property type="entry name" value="PROTEIN FECR"/>
    <property type="match status" value="1"/>
</dbReference>
<evidence type="ECO:0000313" key="3">
    <source>
        <dbReference type="Proteomes" id="UP001202281"/>
    </source>
</evidence>
<dbReference type="Pfam" id="PF04773">
    <property type="entry name" value="FecR"/>
    <property type="match status" value="1"/>
</dbReference>
<sequence>PVMARRQALAAGLAGALALPLAGYWLVQQGQNAPASQPQRFASAVGQRRRFTLPDGSALLLDAASAVSVHFSGERRRIVLEQGAARFDVRHDADRPFEVRTPMASMTALGTSFSVDHLSDASELRVFSGRVQLDAHDGRSLVLPARQWALVNGRSMQTGGFDPDVRRDWQTDWLDADSMRLGFAVERLARYSATPLKLGDPKLAGLTFSGRFRLDRPEQSLELIGALFGLRASKRDGAVYLSRTDRA</sequence>
<comment type="caution">
    <text evidence="2">The sequence shown here is derived from an EMBL/GenBank/DDBJ whole genome shotgun (WGS) entry which is preliminary data.</text>
</comment>
<accession>A0ABT0BV66</accession>
<evidence type="ECO:0000313" key="2">
    <source>
        <dbReference type="EMBL" id="MCJ2188967.1"/>
    </source>
</evidence>
<evidence type="ECO:0000259" key="1">
    <source>
        <dbReference type="Pfam" id="PF04773"/>
    </source>
</evidence>
<organism evidence="2 3">
    <name type="scientific">Novosphingobium beihaiensis</name>
    <dbReference type="NCBI Taxonomy" id="2930389"/>
    <lineage>
        <taxon>Bacteria</taxon>
        <taxon>Pseudomonadati</taxon>
        <taxon>Pseudomonadota</taxon>
        <taxon>Alphaproteobacteria</taxon>
        <taxon>Sphingomonadales</taxon>
        <taxon>Sphingomonadaceae</taxon>
        <taxon>Novosphingobium</taxon>
    </lineage>
</organism>
<feature type="non-terminal residue" evidence="2">
    <location>
        <position position="1"/>
    </location>
</feature>
<proteinExistence type="predicted"/>
<dbReference type="RefSeq" id="WP_243924027.1">
    <property type="nucleotide sequence ID" value="NZ_JALHLG010000054.1"/>
</dbReference>
<feature type="domain" description="FecR protein" evidence="1">
    <location>
        <begin position="41"/>
        <end position="132"/>
    </location>
</feature>
<dbReference type="InterPro" id="IPR012373">
    <property type="entry name" value="Ferrdict_sens_TM"/>
</dbReference>
<keyword evidence="3" id="KW-1185">Reference proteome</keyword>
<dbReference type="EMBL" id="JALHLG010000054">
    <property type="protein sequence ID" value="MCJ2188967.1"/>
    <property type="molecule type" value="Genomic_DNA"/>
</dbReference>
<gene>
    <name evidence="2" type="ORF">MTR66_19375</name>
</gene>
<reference evidence="2 3" key="1">
    <citation type="submission" date="2022-04" db="EMBL/GenBank/DDBJ databases">
        <title>Identification of a novel bacterium isolated from mangrove sediments.</title>
        <authorList>
            <person name="Pan X."/>
        </authorList>
    </citation>
    <scope>NUCLEOTIDE SEQUENCE [LARGE SCALE GENOMIC DNA]</scope>
    <source>
        <strain evidence="2 3">B2638</strain>
    </source>
</reference>
<name>A0ABT0BV66_9SPHN</name>
<dbReference type="Gene3D" id="2.60.120.1440">
    <property type="match status" value="1"/>
</dbReference>
<dbReference type="PANTHER" id="PTHR30273">
    <property type="entry name" value="PERIPLASMIC SIGNAL SENSOR AND SIGMA FACTOR ACTIVATOR FECR-RELATED"/>
    <property type="match status" value="1"/>
</dbReference>